<sequence length="732" mass="82147">MLLMKYRTIWVAAALGCLYLTIPVLGEVPSVGNNEPGSRDIEWEFEDESTLLDPLNASDDMVLEDGVPEELTGIDDVTHIYRDGNETARKENKVIDHKLIKYADEAMEYVESVYSQIQRYNNMYAGKGAELTTTMDQYTLMLSRMLEDKRGLKHLSFLRRYLLHATKIKDSVMNTYEMRNNVMKEANKVYNGIKEKYKTIKLDFERYYSRPEVVINNAVSSLVNIGESYKVLVKVHKKMVDATKAFRVELNRMRASTVYMFSYLLCLDVLYTEIMPLRMVAVQDVMGTKDTGDMMESYLTNIMNKRKAVKALLRSPILEEKVYHQIDRIFAEMSSLYERAKKISKKTSALVERINKHGIVLLNRRITRVVDAWNEHYRRPILMGTKLNNEYIKLEAMAAKIKDDQNIVHTIKQSMYTMSTRCNELYARARELAGLGADGVAPRDQGGVAESGTASVDNGNNMVPGPPSFGHDIYRGIPGYPNRPMPSAPFGPWSPSSSDGKSEPAGNNGYGKSTGNNGYGGTAGSDFDSVAPKTGKSSRGSKRKHDRSESEYGPSPARMSRKSPMGISIPRFSYSGTSNTGDGSSFNVIPSDGTVSETKQTEDDTSTGDEDDSTSVAYDDERGSDDLWYPSGGEGGGSRGKTSVDESTEVPWTTNKRLQGSVENKVAIDLLDLLKRAIDVRRRLEYYKQIITVLRSESANIPGARESRFIIDEINRMYHIFGQRRSNSLETS</sequence>
<dbReference type="EMBL" id="BLIY01000024">
    <property type="protein sequence ID" value="GFE55725.1"/>
    <property type="molecule type" value="Genomic_DNA"/>
</dbReference>
<gene>
    <name evidence="3" type="ORF">BaOVIS_031290</name>
</gene>
<protein>
    <submittedName>
        <fullName evidence="3">Uncharacterized protein</fullName>
    </submittedName>
</protein>
<dbReference type="AlphaFoldDB" id="A0A9W5WW44"/>
<feature type="signal peptide" evidence="2">
    <location>
        <begin position="1"/>
        <end position="26"/>
    </location>
</feature>
<dbReference type="Proteomes" id="UP001057455">
    <property type="component" value="Unassembled WGS sequence"/>
</dbReference>
<keyword evidence="4" id="KW-1185">Reference proteome</keyword>
<keyword evidence="2" id="KW-0732">Signal</keyword>
<evidence type="ECO:0000256" key="1">
    <source>
        <dbReference type="SAM" id="MobiDB-lite"/>
    </source>
</evidence>
<proteinExistence type="predicted"/>
<comment type="caution">
    <text evidence="3">The sequence shown here is derived from an EMBL/GenBank/DDBJ whole genome shotgun (WGS) entry which is preliminary data.</text>
</comment>
<reference evidence="3" key="1">
    <citation type="submission" date="2019-12" db="EMBL/GenBank/DDBJ databases">
        <title>Genome sequence of Babesia ovis.</title>
        <authorList>
            <person name="Yamagishi J."/>
            <person name="Sevinc F."/>
            <person name="Xuan X."/>
        </authorList>
    </citation>
    <scope>NUCLEOTIDE SEQUENCE</scope>
    <source>
        <strain evidence="3">Selcuk</strain>
    </source>
</reference>
<dbReference type="OrthoDB" id="366374at2759"/>
<evidence type="ECO:0000256" key="2">
    <source>
        <dbReference type="SAM" id="SignalP"/>
    </source>
</evidence>
<evidence type="ECO:0000313" key="3">
    <source>
        <dbReference type="EMBL" id="GFE55725.1"/>
    </source>
</evidence>
<name>A0A9W5WW44_BABOV</name>
<feature type="compositionally biased region" description="Polar residues" evidence="1">
    <location>
        <begin position="574"/>
        <end position="598"/>
    </location>
</feature>
<feature type="region of interest" description="Disordered" evidence="1">
    <location>
        <begin position="438"/>
        <end position="651"/>
    </location>
</feature>
<feature type="compositionally biased region" description="Acidic residues" evidence="1">
    <location>
        <begin position="603"/>
        <end position="613"/>
    </location>
</feature>
<feature type="compositionally biased region" description="Polar residues" evidence="1">
    <location>
        <begin position="452"/>
        <end position="461"/>
    </location>
</feature>
<feature type="chain" id="PRO_5040894623" evidence="2">
    <location>
        <begin position="27"/>
        <end position="732"/>
    </location>
</feature>
<evidence type="ECO:0000313" key="4">
    <source>
        <dbReference type="Proteomes" id="UP001057455"/>
    </source>
</evidence>
<accession>A0A9W5WW44</accession>
<organism evidence="3 4">
    <name type="scientific">Babesia ovis</name>
    <dbReference type="NCBI Taxonomy" id="5869"/>
    <lineage>
        <taxon>Eukaryota</taxon>
        <taxon>Sar</taxon>
        <taxon>Alveolata</taxon>
        <taxon>Apicomplexa</taxon>
        <taxon>Aconoidasida</taxon>
        <taxon>Piroplasmida</taxon>
        <taxon>Babesiidae</taxon>
        <taxon>Babesia</taxon>
    </lineage>
</organism>